<dbReference type="PANTHER" id="PTHR42718:SF9">
    <property type="entry name" value="MAJOR FACILITATOR SUPERFAMILY MULTIDRUG TRANSPORTER MFSC"/>
    <property type="match status" value="1"/>
</dbReference>
<keyword evidence="7 8" id="KW-0472">Membrane</keyword>
<dbReference type="NCBIfam" id="TIGR00711">
    <property type="entry name" value="efflux_EmrB"/>
    <property type="match status" value="1"/>
</dbReference>
<sequence>MAFGQFMALIDIQIVAASLNDVQAGLSAGPDEISWVQTGYLMAELVMIPFAAFLAQSLSTRWLFALSAGLFTLSSALCGMAWDIDSMILFRVLQGFTGGAMVPTVFATGFALFSGPQRAMIPAILGMVSVLAPTLGPTVGGWLTEAVGWRSIFYINIVPGAMVTILAITVIKVDRAKPEMLKTIDYSHLVAMAVFLGGLEYVLEEGPRQQWFEDPTIAIAGWVTLVALGLFIERSFRSGGPVVKLSPFRKPTFVFACVFNLVIGFGLYSSTYLIPVFLGRVRGYDSQEIGATVFVTGVAQIASTVIAARLSTRVDQRIVVTVGLSLFAAALWLTSHMTSAWGFTALLAPQALRGFAIMLCIVPSVNMALSGFEMAELRYASGLFNLMRNLGGAIGIAVVNTWLGDNARIHVARFGEALGEAGRSGDAALSTLADRIAARTPDAAHAALMLQGELAKVVGREALTLAFNDVFRLMAGIFVLALIMAPFCKPPPLASRPPPETH</sequence>
<dbReference type="CDD" id="cd17503">
    <property type="entry name" value="MFS_LmrB_MDR_like"/>
    <property type="match status" value="1"/>
</dbReference>
<feature type="transmembrane region" description="Helical" evidence="8">
    <location>
        <begin position="183"/>
        <end position="203"/>
    </location>
</feature>
<evidence type="ECO:0000256" key="1">
    <source>
        <dbReference type="ARBA" id="ARBA00004651"/>
    </source>
</evidence>
<name>A0A2W5UVS0_9CAUL</name>
<accession>A0A2W5UVS0</accession>
<dbReference type="AlphaFoldDB" id="A0A2W5UVS0"/>
<feature type="transmembrane region" description="Helical" evidence="8">
    <location>
        <begin position="289"/>
        <end position="311"/>
    </location>
</feature>
<feature type="transmembrane region" description="Helical" evidence="8">
    <location>
        <begin position="318"/>
        <end position="335"/>
    </location>
</feature>
<feature type="transmembrane region" description="Helical" evidence="8">
    <location>
        <begin position="88"/>
        <end position="113"/>
    </location>
</feature>
<dbReference type="GO" id="GO:0022857">
    <property type="term" value="F:transmembrane transporter activity"/>
    <property type="evidence" value="ECO:0007669"/>
    <property type="project" value="InterPro"/>
</dbReference>
<evidence type="ECO:0000256" key="2">
    <source>
        <dbReference type="ARBA" id="ARBA00008537"/>
    </source>
</evidence>
<feature type="transmembrane region" description="Helical" evidence="8">
    <location>
        <begin position="62"/>
        <end position="82"/>
    </location>
</feature>
<dbReference type="SUPFAM" id="SSF103473">
    <property type="entry name" value="MFS general substrate transporter"/>
    <property type="match status" value="1"/>
</dbReference>
<dbReference type="InterPro" id="IPR011701">
    <property type="entry name" value="MFS"/>
</dbReference>
<feature type="transmembrane region" description="Helical" evidence="8">
    <location>
        <begin position="34"/>
        <end position="55"/>
    </location>
</feature>
<dbReference type="InterPro" id="IPR020846">
    <property type="entry name" value="MFS_dom"/>
</dbReference>
<keyword evidence="6 8" id="KW-1133">Transmembrane helix</keyword>
<dbReference type="InterPro" id="IPR036259">
    <property type="entry name" value="MFS_trans_sf"/>
</dbReference>
<feature type="transmembrane region" description="Helical" evidence="8">
    <location>
        <begin position="215"/>
        <end position="232"/>
    </location>
</feature>
<dbReference type="PROSITE" id="PS50850">
    <property type="entry name" value="MFS"/>
    <property type="match status" value="1"/>
</dbReference>
<dbReference type="InterPro" id="IPR004638">
    <property type="entry name" value="EmrB-like"/>
</dbReference>
<dbReference type="Proteomes" id="UP000249393">
    <property type="component" value="Unassembled WGS sequence"/>
</dbReference>
<comment type="subcellular location">
    <subcellularLocation>
        <location evidence="1">Cell membrane</location>
        <topology evidence="1">Multi-pass membrane protein</topology>
    </subcellularLocation>
</comment>
<evidence type="ECO:0000313" key="10">
    <source>
        <dbReference type="EMBL" id="PZR31809.1"/>
    </source>
</evidence>
<keyword evidence="4" id="KW-1003">Cell membrane</keyword>
<feature type="transmembrane region" description="Helical" evidence="8">
    <location>
        <begin position="253"/>
        <end position="277"/>
    </location>
</feature>
<proteinExistence type="inferred from homology"/>
<feature type="domain" description="Major facilitator superfamily (MFS) profile" evidence="9">
    <location>
        <begin position="1"/>
        <end position="493"/>
    </location>
</feature>
<evidence type="ECO:0000256" key="3">
    <source>
        <dbReference type="ARBA" id="ARBA00022448"/>
    </source>
</evidence>
<feature type="transmembrane region" description="Helical" evidence="8">
    <location>
        <begin position="120"/>
        <end position="140"/>
    </location>
</feature>
<dbReference type="GO" id="GO:0005886">
    <property type="term" value="C:plasma membrane"/>
    <property type="evidence" value="ECO:0007669"/>
    <property type="project" value="UniProtKB-SubCell"/>
</dbReference>
<evidence type="ECO:0000256" key="5">
    <source>
        <dbReference type="ARBA" id="ARBA00022692"/>
    </source>
</evidence>
<keyword evidence="5 8" id="KW-0812">Transmembrane</keyword>
<comment type="caution">
    <text evidence="10">The sequence shown here is derived from an EMBL/GenBank/DDBJ whole genome shotgun (WGS) entry which is preliminary data.</text>
</comment>
<feature type="transmembrane region" description="Helical" evidence="8">
    <location>
        <begin position="152"/>
        <end position="171"/>
    </location>
</feature>
<feature type="transmembrane region" description="Helical" evidence="8">
    <location>
        <begin position="355"/>
        <end position="374"/>
    </location>
</feature>
<evidence type="ECO:0000256" key="4">
    <source>
        <dbReference type="ARBA" id="ARBA00022475"/>
    </source>
</evidence>
<dbReference type="Gene3D" id="1.20.1720.10">
    <property type="entry name" value="Multidrug resistance protein D"/>
    <property type="match status" value="1"/>
</dbReference>
<dbReference type="EMBL" id="QFQZ01000076">
    <property type="protein sequence ID" value="PZR31809.1"/>
    <property type="molecule type" value="Genomic_DNA"/>
</dbReference>
<comment type="similarity">
    <text evidence="2">Belongs to the major facilitator superfamily. EmrB family.</text>
</comment>
<gene>
    <name evidence="10" type="ORF">DI526_18560</name>
</gene>
<evidence type="ECO:0000256" key="6">
    <source>
        <dbReference type="ARBA" id="ARBA00022989"/>
    </source>
</evidence>
<dbReference type="Pfam" id="PF07690">
    <property type="entry name" value="MFS_1"/>
    <property type="match status" value="1"/>
</dbReference>
<dbReference type="Gene3D" id="1.20.1250.20">
    <property type="entry name" value="MFS general substrate transporter like domains"/>
    <property type="match status" value="1"/>
</dbReference>
<feature type="transmembrane region" description="Helical" evidence="8">
    <location>
        <begin position="470"/>
        <end position="488"/>
    </location>
</feature>
<evidence type="ECO:0000259" key="9">
    <source>
        <dbReference type="PROSITE" id="PS50850"/>
    </source>
</evidence>
<reference evidence="10 11" key="1">
    <citation type="submission" date="2017-08" db="EMBL/GenBank/DDBJ databases">
        <title>Infants hospitalized years apart are colonized by the same room-sourced microbial strains.</title>
        <authorList>
            <person name="Brooks B."/>
            <person name="Olm M.R."/>
            <person name="Firek B.A."/>
            <person name="Baker R."/>
            <person name="Thomas B.C."/>
            <person name="Morowitz M.J."/>
            <person name="Banfield J.F."/>
        </authorList>
    </citation>
    <scope>NUCLEOTIDE SEQUENCE [LARGE SCALE GENOMIC DNA]</scope>
    <source>
        <strain evidence="10">S2_003_000_R2_4</strain>
    </source>
</reference>
<organism evidence="10 11">
    <name type="scientific">Caulobacter segnis</name>
    <dbReference type="NCBI Taxonomy" id="88688"/>
    <lineage>
        <taxon>Bacteria</taxon>
        <taxon>Pseudomonadati</taxon>
        <taxon>Pseudomonadota</taxon>
        <taxon>Alphaproteobacteria</taxon>
        <taxon>Caulobacterales</taxon>
        <taxon>Caulobacteraceae</taxon>
        <taxon>Caulobacter</taxon>
    </lineage>
</organism>
<protein>
    <submittedName>
        <fullName evidence="10">MFS transporter</fullName>
    </submittedName>
</protein>
<evidence type="ECO:0000313" key="11">
    <source>
        <dbReference type="Proteomes" id="UP000249393"/>
    </source>
</evidence>
<evidence type="ECO:0000256" key="7">
    <source>
        <dbReference type="ARBA" id="ARBA00023136"/>
    </source>
</evidence>
<keyword evidence="3" id="KW-0813">Transport</keyword>
<dbReference type="PANTHER" id="PTHR42718">
    <property type="entry name" value="MAJOR FACILITATOR SUPERFAMILY MULTIDRUG TRANSPORTER MFSC"/>
    <property type="match status" value="1"/>
</dbReference>
<evidence type="ECO:0000256" key="8">
    <source>
        <dbReference type="SAM" id="Phobius"/>
    </source>
</evidence>